<dbReference type="Proteomes" id="UP000246715">
    <property type="component" value="Segment"/>
</dbReference>
<proteinExistence type="predicted"/>
<evidence type="ECO:0000313" key="1">
    <source>
        <dbReference type="EMBL" id="ABT14315.1"/>
    </source>
</evidence>
<organism evidence="1 2">
    <name type="scientific">Paramecium bursaria Chlorella virus MT325</name>
    <name type="common">PBCV-MT325</name>
    <dbReference type="NCBI Taxonomy" id="346932"/>
    <lineage>
        <taxon>Viruses</taxon>
        <taxon>Varidnaviria</taxon>
        <taxon>Bamfordvirae</taxon>
        <taxon>Nucleocytoviricota</taxon>
        <taxon>Megaviricetes</taxon>
        <taxon>Algavirales</taxon>
        <taxon>Phycodnaviridae</taxon>
        <taxon>Chlorovirus</taxon>
        <taxon>Chlorovirus conductrix</taxon>
        <taxon>Paramecium bursaria Chlorella virus A1</taxon>
    </lineage>
</organism>
<name>A7IVE1_PBCVM</name>
<sequence length="196" mass="21930">MIRILLLSGIFFCVSSIVTGPIKTDAKLQIRLTYLFANQWNKTRQSTASLVRCENWAGKSRLASPRVRTTGITNIQGIRANTWKYLLERLSYHQFVQLGKRRVEIVRIVCAILNVNTSHHLNQNTLILGANHKTSVPLCLSHKLVLDEINVFPGEKGCVELTRSLVENTQSSSHSGLEIILISKVPRNSVGVGSRK</sequence>
<evidence type="ECO:0000313" key="2">
    <source>
        <dbReference type="Proteomes" id="UP000246715"/>
    </source>
</evidence>
<dbReference type="EMBL" id="DQ491001">
    <property type="protein sequence ID" value="ABT14315.1"/>
    <property type="molecule type" value="Genomic_DNA"/>
</dbReference>
<reference evidence="1 2" key="1">
    <citation type="journal article" date="2007" name="Virology">
        <title>Sequence and annotation of the 314-kb MT325 and the 321-kb FR483 viruses that infect Chlorella Pbi.</title>
        <authorList>
            <person name="Fitzgerald L.A."/>
            <person name="Graves M.V."/>
            <person name="Li X."/>
            <person name="Feldblyum T."/>
            <person name="Hartigan J."/>
            <person name="Van Etten J.L."/>
        </authorList>
    </citation>
    <scope>NUCLEOTIDE SEQUENCE [LARGE SCALE GENOMIC DNA]</scope>
    <source>
        <strain evidence="1 2">MT325</strain>
    </source>
</reference>
<organismHost>
    <name type="scientific">Paramecium bursaria</name>
    <dbReference type="NCBI Taxonomy" id="74790"/>
</organismHost>
<accession>A7IVE1</accession>
<protein>
    <submittedName>
        <fullName evidence="1">Uncharacterized protein m761R</fullName>
    </submittedName>
</protein>
<gene>
    <name evidence="1" type="primary">m761R</name>
    <name evidence="1" type="ORF">MT325_m761R</name>
</gene>